<evidence type="ECO:0000256" key="8">
    <source>
        <dbReference type="ARBA" id="ARBA00049556"/>
    </source>
</evidence>
<feature type="domain" description="3-hydroxyacyl-CoA dehydrogenase C-terminal" evidence="9">
    <location>
        <begin position="212"/>
        <end position="310"/>
    </location>
</feature>
<evidence type="ECO:0000256" key="3">
    <source>
        <dbReference type="ARBA" id="ARBA00022832"/>
    </source>
</evidence>
<evidence type="ECO:0000259" key="9">
    <source>
        <dbReference type="Pfam" id="PF00725"/>
    </source>
</evidence>
<dbReference type="CDD" id="cd06558">
    <property type="entry name" value="crotonase-like"/>
    <property type="match status" value="1"/>
</dbReference>
<name>A0A1X7IQV4_9BACL</name>
<keyword evidence="5" id="KW-0560">Oxidoreductase</keyword>
<feature type="domain" description="3-hydroxyacyl-CoA dehydrogenase C-terminal" evidence="9">
    <location>
        <begin position="386"/>
        <end position="424"/>
    </location>
</feature>
<gene>
    <name evidence="11" type="ORF">SAMN06295960_0709</name>
</gene>
<dbReference type="PANTHER" id="PTHR48075:SF7">
    <property type="entry name" value="3-HYDROXYACYL-COA DEHYDROGENASE-RELATED"/>
    <property type="match status" value="1"/>
</dbReference>
<dbReference type="Pfam" id="PF02737">
    <property type="entry name" value="3HCDH_N"/>
    <property type="match status" value="1"/>
</dbReference>
<dbReference type="SUPFAM" id="SSF48179">
    <property type="entry name" value="6-phosphogluconate dehydrogenase C-terminal domain-like"/>
    <property type="match status" value="2"/>
</dbReference>
<evidence type="ECO:0000256" key="7">
    <source>
        <dbReference type="ARBA" id="ARBA00023098"/>
    </source>
</evidence>
<accession>A0A1X7IQV4</accession>
<feature type="domain" description="3-hydroxyacyl-CoA dehydrogenase NAD binding" evidence="10">
    <location>
        <begin position="12"/>
        <end position="209"/>
    </location>
</feature>
<dbReference type="PANTHER" id="PTHR48075">
    <property type="entry name" value="3-HYDROXYACYL-COA DEHYDROGENASE FAMILY PROTEIN"/>
    <property type="match status" value="1"/>
</dbReference>
<dbReference type="Pfam" id="PF00725">
    <property type="entry name" value="3HCDH"/>
    <property type="match status" value="2"/>
</dbReference>
<dbReference type="STRING" id="1852522.SAMN06295960_0709"/>
<dbReference type="GO" id="GO:0006635">
    <property type="term" value="P:fatty acid beta-oxidation"/>
    <property type="evidence" value="ECO:0007669"/>
    <property type="project" value="UniProtKB-UniPathway"/>
</dbReference>
<protein>
    <submittedName>
        <fullName evidence="11">3-hydroxyacyl-CoA dehydrogenase</fullName>
    </submittedName>
</protein>
<dbReference type="SUPFAM" id="SSF51735">
    <property type="entry name" value="NAD(P)-binding Rossmann-fold domains"/>
    <property type="match status" value="1"/>
</dbReference>
<dbReference type="RefSeq" id="WP_280522875.1">
    <property type="nucleotide sequence ID" value="NZ_FXAZ01000001.1"/>
</dbReference>
<evidence type="ECO:0000256" key="4">
    <source>
        <dbReference type="ARBA" id="ARBA00022963"/>
    </source>
</evidence>
<keyword evidence="6" id="KW-0520">NAD</keyword>
<reference evidence="11 12" key="1">
    <citation type="submission" date="2017-04" db="EMBL/GenBank/DDBJ databases">
        <authorList>
            <person name="Afonso C.L."/>
            <person name="Miller P.J."/>
            <person name="Scott M.A."/>
            <person name="Spackman E."/>
            <person name="Goraichik I."/>
            <person name="Dimitrov K.M."/>
            <person name="Suarez D.L."/>
            <person name="Swayne D.E."/>
        </authorList>
    </citation>
    <scope>NUCLEOTIDE SEQUENCE [LARGE SCALE GENOMIC DNA]</scope>
    <source>
        <strain evidence="11 12">11</strain>
    </source>
</reference>
<dbReference type="Gene3D" id="1.10.1040.50">
    <property type="match status" value="1"/>
</dbReference>
<dbReference type="Gene3D" id="3.90.226.10">
    <property type="entry name" value="2-enoyl-CoA Hydratase, Chain A, domain 1"/>
    <property type="match status" value="1"/>
</dbReference>
<dbReference type="Gene3D" id="3.40.50.720">
    <property type="entry name" value="NAD(P)-binding Rossmann-like Domain"/>
    <property type="match status" value="1"/>
</dbReference>
<dbReference type="Proteomes" id="UP000193834">
    <property type="component" value="Unassembled WGS sequence"/>
</dbReference>
<comment type="similarity">
    <text evidence="2">Belongs to the 3-hydroxyacyl-CoA dehydrogenase family.</text>
</comment>
<evidence type="ECO:0000256" key="5">
    <source>
        <dbReference type="ARBA" id="ARBA00023002"/>
    </source>
</evidence>
<dbReference type="UniPathway" id="UPA00659"/>
<keyword evidence="7" id="KW-0443">Lipid metabolism</keyword>
<dbReference type="InterPro" id="IPR006176">
    <property type="entry name" value="3-OHacyl-CoA_DH_NAD-bd"/>
</dbReference>
<evidence type="ECO:0000256" key="6">
    <source>
        <dbReference type="ARBA" id="ARBA00023027"/>
    </source>
</evidence>
<dbReference type="InterPro" id="IPR036291">
    <property type="entry name" value="NAD(P)-bd_dom_sf"/>
</dbReference>
<comment type="catalytic activity">
    <reaction evidence="8">
        <text>a (3S)-3-hydroxyacyl-CoA + NAD(+) = a 3-oxoacyl-CoA + NADH + H(+)</text>
        <dbReference type="Rhea" id="RHEA:22432"/>
        <dbReference type="ChEBI" id="CHEBI:15378"/>
        <dbReference type="ChEBI" id="CHEBI:57318"/>
        <dbReference type="ChEBI" id="CHEBI:57540"/>
        <dbReference type="ChEBI" id="CHEBI:57945"/>
        <dbReference type="ChEBI" id="CHEBI:90726"/>
        <dbReference type="EC" id="1.1.1.35"/>
    </reaction>
</comment>
<sequence>MSYKQWNDLKSAAVIGSGVMGAAIAAHLANAGIECHLFDIVPQTLTDQERLNGGSLEHPAVRNRLSMQAIERLKKTKPSPLYMEAFAKRIHPGNLEDDLKKLEKVDWIIEAVTERLDIKQQVFARIEPFIKAGTLISSNTSGISLNAIAEGRQDMFKQSFVGIHFFNPPRYMHLVEVIPTSYAKSEAVQRAVQYCERRLGKGVVLAKDTPNFIGNRIATHGIVTVLQEMERTGLSIEEVDAVTGPAMGRPKSATFRTLDLVGLDTFSHVVNNLADHAPEEERSLFVLPAWYHSLLERGAYGEKSGQGFYKKLGKGKIAAMRTDSMNYEERASVQSPTLDAAKRAKGTKEKLKALLQGRDAYGQFAWNILKPSLLYSASQLGIIAEKIEDIDNAMKWGFNWQLGPFETWDAIGVRTSVEKMQQEGETIPSFVLQMLEAGHESFYKQEGSKRFYISNGEYRGIDSVPEHISLKQLKSEGKVIMNNAGASLIDLGDEVACLEFHSPNNAIGEDILSMIVRGAAEVENNYRGLVIANEGRHFCVGANLMLLLAEAQAEEWDEIDEIIRQFQQSMLKLKQLAKPVVAAPHQMTLGGGVEACLPADVILFSPETYFGLVETGVGLIPAGGGCKEAVLQQSQRFTHREDDLTPPMLRTFETIAMATASTSGHDTERIGYKRSQDRVLNDARRRIFEAKQQVLAMDQAGFRSRYDPLMRVAGREGRAAMSVAIHSMKEAGYISAHDALIASKLAYVLAGGDAPSGALVTEQCMLDLEREAFLSLCGEKKTQQRMEHMLRTGKPLRN</sequence>
<dbReference type="EMBL" id="FXAZ01000001">
    <property type="protein sequence ID" value="SMG17512.1"/>
    <property type="molecule type" value="Genomic_DNA"/>
</dbReference>
<dbReference type="InterPro" id="IPR029045">
    <property type="entry name" value="ClpP/crotonase-like_dom_sf"/>
</dbReference>
<evidence type="ECO:0000313" key="11">
    <source>
        <dbReference type="EMBL" id="SMG17512.1"/>
    </source>
</evidence>
<dbReference type="GO" id="GO:0003857">
    <property type="term" value="F:(3S)-3-hydroxyacyl-CoA dehydrogenase (NAD+) activity"/>
    <property type="evidence" value="ECO:0007669"/>
    <property type="project" value="UniProtKB-EC"/>
</dbReference>
<dbReference type="SUPFAM" id="SSF52096">
    <property type="entry name" value="ClpP/crotonase"/>
    <property type="match status" value="1"/>
</dbReference>
<keyword evidence="12" id="KW-1185">Reference proteome</keyword>
<keyword evidence="3" id="KW-0276">Fatty acid metabolism</keyword>
<proteinExistence type="inferred from homology"/>
<evidence type="ECO:0000256" key="2">
    <source>
        <dbReference type="ARBA" id="ARBA00009463"/>
    </source>
</evidence>
<dbReference type="AlphaFoldDB" id="A0A1X7IQV4"/>
<keyword evidence="4" id="KW-0442">Lipid degradation</keyword>
<evidence type="ECO:0000259" key="10">
    <source>
        <dbReference type="Pfam" id="PF02737"/>
    </source>
</evidence>
<evidence type="ECO:0000256" key="1">
    <source>
        <dbReference type="ARBA" id="ARBA00005005"/>
    </source>
</evidence>
<dbReference type="Pfam" id="PF00378">
    <property type="entry name" value="ECH_1"/>
    <property type="match status" value="1"/>
</dbReference>
<dbReference type="GO" id="GO:0070403">
    <property type="term" value="F:NAD+ binding"/>
    <property type="evidence" value="ECO:0007669"/>
    <property type="project" value="InterPro"/>
</dbReference>
<dbReference type="InterPro" id="IPR001753">
    <property type="entry name" value="Enoyl-CoA_hydra/iso"/>
</dbReference>
<dbReference type="InterPro" id="IPR008927">
    <property type="entry name" value="6-PGluconate_DH-like_C_sf"/>
</dbReference>
<dbReference type="InterPro" id="IPR006108">
    <property type="entry name" value="3HC_DH_C"/>
</dbReference>
<evidence type="ECO:0000313" key="12">
    <source>
        <dbReference type="Proteomes" id="UP000193834"/>
    </source>
</evidence>
<organism evidence="11 12">
    <name type="scientific">Paenibacillus aquistagni</name>
    <dbReference type="NCBI Taxonomy" id="1852522"/>
    <lineage>
        <taxon>Bacteria</taxon>
        <taxon>Bacillati</taxon>
        <taxon>Bacillota</taxon>
        <taxon>Bacilli</taxon>
        <taxon>Bacillales</taxon>
        <taxon>Paenibacillaceae</taxon>
        <taxon>Paenibacillus</taxon>
    </lineage>
</organism>
<comment type="pathway">
    <text evidence="1">Lipid metabolism; fatty acid beta-oxidation.</text>
</comment>